<organism evidence="1 2">
    <name type="scientific">Nonomuraea deserti</name>
    <dbReference type="NCBI Taxonomy" id="1848322"/>
    <lineage>
        <taxon>Bacteria</taxon>
        <taxon>Bacillati</taxon>
        <taxon>Actinomycetota</taxon>
        <taxon>Actinomycetes</taxon>
        <taxon>Streptosporangiales</taxon>
        <taxon>Streptosporangiaceae</taxon>
        <taxon>Nonomuraea</taxon>
    </lineage>
</organism>
<sequence length="60" mass="6379">MDSTHPPTYLRMEWVAALPYGEGRMAAGEATRGADGGELDAAAGRVAQAIRENAQSALYR</sequence>
<evidence type="ECO:0000313" key="2">
    <source>
        <dbReference type="Proteomes" id="UP000295258"/>
    </source>
</evidence>
<protein>
    <submittedName>
        <fullName evidence="1">Uncharacterized protein</fullName>
    </submittedName>
</protein>
<dbReference type="Proteomes" id="UP000295258">
    <property type="component" value="Unassembled WGS sequence"/>
</dbReference>
<dbReference type="AlphaFoldDB" id="A0A4R4VEW3"/>
<proteinExistence type="predicted"/>
<accession>A0A4R4VEW3</accession>
<name>A0A4R4VEW3_9ACTN</name>
<gene>
    <name evidence="1" type="ORF">E1292_35710</name>
</gene>
<comment type="caution">
    <text evidence="1">The sequence shown here is derived from an EMBL/GenBank/DDBJ whole genome shotgun (WGS) entry which is preliminary data.</text>
</comment>
<dbReference type="EMBL" id="SMKO01000141">
    <property type="protein sequence ID" value="TDC98189.1"/>
    <property type="molecule type" value="Genomic_DNA"/>
</dbReference>
<evidence type="ECO:0000313" key="1">
    <source>
        <dbReference type="EMBL" id="TDC98189.1"/>
    </source>
</evidence>
<dbReference type="RefSeq" id="WP_132601642.1">
    <property type="nucleotide sequence ID" value="NZ_SMKO01000141.1"/>
</dbReference>
<reference evidence="1 2" key="1">
    <citation type="submission" date="2019-03" db="EMBL/GenBank/DDBJ databases">
        <title>Draft genome sequences of novel Actinobacteria.</title>
        <authorList>
            <person name="Sahin N."/>
            <person name="Ay H."/>
            <person name="Saygin H."/>
        </authorList>
    </citation>
    <scope>NUCLEOTIDE SEQUENCE [LARGE SCALE GENOMIC DNA]</scope>
    <source>
        <strain evidence="1 2">KC310</strain>
    </source>
</reference>
<keyword evidence="2" id="KW-1185">Reference proteome</keyword>